<dbReference type="Pfam" id="PF13335">
    <property type="entry name" value="Mg_chelatase_C"/>
    <property type="match status" value="1"/>
</dbReference>
<dbReference type="InterPro" id="IPR000523">
    <property type="entry name" value="Mg_chelatse_chII-like_cat_dom"/>
</dbReference>
<keyword evidence="3" id="KW-1185">Reference proteome</keyword>
<feature type="domain" description="AAA+ ATPase" evidence="1">
    <location>
        <begin position="235"/>
        <end position="419"/>
    </location>
</feature>
<dbReference type="Gene3D" id="3.30.230.10">
    <property type="match status" value="1"/>
</dbReference>
<dbReference type="RefSeq" id="WP_398280021.1">
    <property type="nucleotide sequence ID" value="NZ_JBITLV010000003.1"/>
</dbReference>
<dbReference type="InterPro" id="IPR045006">
    <property type="entry name" value="CHLI-like"/>
</dbReference>
<dbReference type="SUPFAM" id="SSF54211">
    <property type="entry name" value="Ribosomal protein S5 domain 2-like"/>
    <property type="match status" value="1"/>
</dbReference>
<dbReference type="InterPro" id="IPR020568">
    <property type="entry name" value="Ribosomal_Su5_D2-typ_SF"/>
</dbReference>
<dbReference type="EMBL" id="JBITLV010000003">
    <property type="protein sequence ID" value="MFI7587754.1"/>
    <property type="molecule type" value="Genomic_DNA"/>
</dbReference>
<comment type="caution">
    <text evidence="2">The sequence shown here is derived from an EMBL/GenBank/DDBJ whole genome shotgun (WGS) entry which is preliminary data.</text>
</comment>
<dbReference type="Proteomes" id="UP001612915">
    <property type="component" value="Unassembled WGS sequence"/>
</dbReference>
<evidence type="ECO:0000259" key="1">
    <source>
        <dbReference type="SMART" id="SM00382"/>
    </source>
</evidence>
<reference evidence="2 3" key="1">
    <citation type="submission" date="2024-10" db="EMBL/GenBank/DDBJ databases">
        <title>The Natural Products Discovery Center: Release of the First 8490 Sequenced Strains for Exploring Actinobacteria Biosynthetic Diversity.</title>
        <authorList>
            <person name="Kalkreuter E."/>
            <person name="Kautsar S.A."/>
            <person name="Yang D."/>
            <person name="Bader C.D."/>
            <person name="Teijaro C.N."/>
            <person name="Fluegel L."/>
            <person name="Davis C.M."/>
            <person name="Simpson J.R."/>
            <person name="Lauterbach L."/>
            <person name="Steele A.D."/>
            <person name="Gui C."/>
            <person name="Meng S."/>
            <person name="Li G."/>
            <person name="Viehrig K."/>
            <person name="Ye F."/>
            <person name="Su P."/>
            <person name="Kiefer A.F."/>
            <person name="Nichols A."/>
            <person name="Cepeda A.J."/>
            <person name="Yan W."/>
            <person name="Fan B."/>
            <person name="Jiang Y."/>
            <person name="Adhikari A."/>
            <person name="Zheng C.-J."/>
            <person name="Schuster L."/>
            <person name="Cowan T.M."/>
            <person name="Smanski M.J."/>
            <person name="Chevrette M.G."/>
            <person name="De Carvalho L.P.S."/>
            <person name="Shen B."/>
        </authorList>
    </citation>
    <scope>NUCLEOTIDE SEQUENCE [LARGE SCALE GENOMIC DNA]</scope>
    <source>
        <strain evidence="2 3">NPDC049639</strain>
    </source>
</reference>
<dbReference type="Pfam" id="PF13541">
    <property type="entry name" value="ChlI"/>
    <property type="match status" value="1"/>
</dbReference>
<evidence type="ECO:0000313" key="3">
    <source>
        <dbReference type="Proteomes" id="UP001612915"/>
    </source>
</evidence>
<dbReference type="PANTHER" id="PTHR32039">
    <property type="entry name" value="MAGNESIUM-CHELATASE SUBUNIT CHLI"/>
    <property type="match status" value="1"/>
</dbReference>
<organism evidence="2 3">
    <name type="scientific">Spongisporangium articulatum</name>
    <dbReference type="NCBI Taxonomy" id="3362603"/>
    <lineage>
        <taxon>Bacteria</taxon>
        <taxon>Bacillati</taxon>
        <taxon>Actinomycetota</taxon>
        <taxon>Actinomycetes</taxon>
        <taxon>Kineosporiales</taxon>
        <taxon>Kineosporiaceae</taxon>
        <taxon>Spongisporangium</taxon>
    </lineage>
</organism>
<dbReference type="Pfam" id="PF01078">
    <property type="entry name" value="Mg_chelatase"/>
    <property type="match status" value="1"/>
</dbReference>
<dbReference type="SUPFAM" id="SSF52540">
    <property type="entry name" value="P-loop containing nucleoside triphosphate hydrolases"/>
    <property type="match status" value="1"/>
</dbReference>
<dbReference type="PANTHER" id="PTHR32039:SF7">
    <property type="entry name" value="COMPETENCE PROTEIN COMM"/>
    <property type="match status" value="1"/>
</dbReference>
<dbReference type="InterPro" id="IPR014721">
    <property type="entry name" value="Ribsml_uS5_D2-typ_fold_subgr"/>
</dbReference>
<dbReference type="InterPro" id="IPR003593">
    <property type="entry name" value="AAA+_ATPase"/>
</dbReference>
<dbReference type="InterPro" id="IPR025158">
    <property type="entry name" value="Mg_chelat-rel_C"/>
</dbReference>
<dbReference type="SMART" id="SM00382">
    <property type="entry name" value="AAA"/>
    <property type="match status" value="1"/>
</dbReference>
<gene>
    <name evidence="2" type="ORF">ACIB24_11830</name>
</gene>
<sequence length="531" mass="54438">MAVGRALAVAVVGLRGHLVEVEADVSSGLPAFGLVGLPDASLLESRDRVRAACNNLYFHLPTGRITVNLSPAALPKAGTGFDLAVAVALLAAAGDAPAPTAGQYVHIGELSLDGRVRPVRGVLPAVLAAVRAGRCDVVVASRNRAEAELVPGARVHPVATVADVVELHGGNPCGRNADGTPRTARLVLPAVADLVGAAGPGGPGGTLRPPGPPPDLADVLGQAEARRALEVAAAGAHHLLLMGPPGAGKTLLAARLPGLLPDLDDAAAVEVTSVHSLAGTLDPAAGLMRRPPFVDPHHTASVASLVGGGSGLPVPGAASRAHRGVLFLDEAAEFEARVLDALRQPLEHGELTIHRAQGAERFPARFQLVLASNPCPCGMATGDGLSCVCPATVRRRYLARLSGPLLDRVDVQVDVAGVTRLDLESGGSPEPTSVVAARVGAARAAQTARLAGTPWRCNGEVSGAWLRGPLRLPAAVTRELDQALDASRLTVRGYDRVLRVAWTVADLAGRDSPGHDEVGLALMLRQRGRTS</sequence>
<dbReference type="Gene3D" id="3.40.50.300">
    <property type="entry name" value="P-loop containing nucleotide triphosphate hydrolases"/>
    <property type="match status" value="1"/>
</dbReference>
<dbReference type="CDD" id="cd00009">
    <property type="entry name" value="AAA"/>
    <property type="match status" value="1"/>
</dbReference>
<accession>A0ABW8AMZ6</accession>
<proteinExistence type="predicted"/>
<protein>
    <submittedName>
        <fullName evidence="2">YifB family Mg chelatase-like AAA ATPase</fullName>
    </submittedName>
</protein>
<name>A0ABW8AMZ6_9ACTN</name>
<dbReference type="InterPro" id="IPR027417">
    <property type="entry name" value="P-loop_NTPase"/>
</dbReference>
<evidence type="ECO:0000313" key="2">
    <source>
        <dbReference type="EMBL" id="MFI7587754.1"/>
    </source>
</evidence>